<name>A0A553NXC9_TIGCA</name>
<dbReference type="CDD" id="cd00821">
    <property type="entry name" value="PH"/>
    <property type="match status" value="1"/>
</dbReference>
<feature type="compositionally biased region" description="Polar residues" evidence="1">
    <location>
        <begin position="26"/>
        <end position="39"/>
    </location>
</feature>
<organism evidence="3 4">
    <name type="scientific">Tigriopus californicus</name>
    <name type="common">Marine copepod</name>
    <dbReference type="NCBI Taxonomy" id="6832"/>
    <lineage>
        <taxon>Eukaryota</taxon>
        <taxon>Metazoa</taxon>
        <taxon>Ecdysozoa</taxon>
        <taxon>Arthropoda</taxon>
        <taxon>Crustacea</taxon>
        <taxon>Multicrustacea</taxon>
        <taxon>Hexanauplia</taxon>
        <taxon>Copepoda</taxon>
        <taxon>Harpacticoida</taxon>
        <taxon>Harpacticidae</taxon>
        <taxon>Tigriopus</taxon>
    </lineage>
</organism>
<dbReference type="SMART" id="SM00233">
    <property type="entry name" value="PH"/>
    <property type="match status" value="1"/>
</dbReference>
<dbReference type="PROSITE" id="PS50003">
    <property type="entry name" value="PH_DOMAIN"/>
    <property type="match status" value="1"/>
</dbReference>
<evidence type="ECO:0000259" key="2">
    <source>
        <dbReference type="PROSITE" id="PS50003"/>
    </source>
</evidence>
<feature type="non-terminal residue" evidence="3">
    <location>
        <position position="173"/>
    </location>
</feature>
<dbReference type="SUPFAM" id="SSF50729">
    <property type="entry name" value="PH domain-like"/>
    <property type="match status" value="1"/>
</dbReference>
<dbReference type="InterPro" id="IPR001849">
    <property type="entry name" value="PH_domain"/>
</dbReference>
<dbReference type="Proteomes" id="UP000318571">
    <property type="component" value="Chromosome 9"/>
</dbReference>
<accession>A0A553NXC9</accession>
<dbReference type="Gene3D" id="2.30.29.30">
    <property type="entry name" value="Pleckstrin-homology domain (PH domain)/Phosphotyrosine-binding domain (PTB)"/>
    <property type="match status" value="1"/>
</dbReference>
<reference evidence="3 4" key="1">
    <citation type="journal article" date="2018" name="Nat. Ecol. Evol.">
        <title>Genomic signatures of mitonuclear coevolution across populations of Tigriopus californicus.</title>
        <authorList>
            <person name="Barreto F.S."/>
            <person name="Watson E.T."/>
            <person name="Lima T.G."/>
            <person name="Willett C.S."/>
            <person name="Edmands S."/>
            <person name="Li W."/>
            <person name="Burton R.S."/>
        </authorList>
    </citation>
    <scope>NUCLEOTIDE SEQUENCE [LARGE SCALE GENOMIC DNA]</scope>
    <source>
        <strain evidence="3 4">San Diego</strain>
    </source>
</reference>
<sequence>MSPPNQVSADVKPAKDNPMTVGTKVGSKSASSPVTSQSSDHSRKLRGYLEVKHNPQSLRKTRNRLLKKRWHRQWVVLDFVDTLMSDSPALIARVYGSHLHEDRSLPITTVTLTDVHALHRAQSRSHPFAFSIDGSTQCLVLSGNSETETQQWMKHIRDLLWPRSSPSSLWTKP</sequence>
<protein>
    <recommendedName>
        <fullName evidence="2">PH domain-containing protein</fullName>
    </recommendedName>
</protein>
<dbReference type="Pfam" id="PF00169">
    <property type="entry name" value="PH"/>
    <property type="match status" value="1"/>
</dbReference>
<dbReference type="AlphaFoldDB" id="A0A553NXC9"/>
<dbReference type="InterPro" id="IPR011993">
    <property type="entry name" value="PH-like_dom_sf"/>
</dbReference>
<proteinExistence type="predicted"/>
<comment type="caution">
    <text evidence="3">The sequence shown here is derived from an EMBL/GenBank/DDBJ whole genome shotgun (WGS) entry which is preliminary data.</text>
</comment>
<keyword evidence="4" id="KW-1185">Reference proteome</keyword>
<evidence type="ECO:0000313" key="4">
    <source>
        <dbReference type="Proteomes" id="UP000318571"/>
    </source>
</evidence>
<evidence type="ECO:0000313" key="3">
    <source>
        <dbReference type="EMBL" id="TRY70079.1"/>
    </source>
</evidence>
<dbReference type="EMBL" id="VCGU01000009">
    <property type="protein sequence ID" value="TRY70079.1"/>
    <property type="molecule type" value="Genomic_DNA"/>
</dbReference>
<evidence type="ECO:0000256" key="1">
    <source>
        <dbReference type="SAM" id="MobiDB-lite"/>
    </source>
</evidence>
<feature type="domain" description="PH" evidence="2">
    <location>
        <begin position="42"/>
        <end position="161"/>
    </location>
</feature>
<gene>
    <name evidence="3" type="ORF">TCAL_16375</name>
</gene>
<feature type="region of interest" description="Disordered" evidence="1">
    <location>
        <begin position="1"/>
        <end position="46"/>
    </location>
</feature>